<dbReference type="Proteomes" id="UP000887574">
    <property type="component" value="Unplaced"/>
</dbReference>
<proteinExistence type="predicted"/>
<dbReference type="WBParaSite" id="jg13786">
    <property type="protein sequence ID" value="jg13786"/>
    <property type="gene ID" value="jg13786"/>
</dbReference>
<reference evidence="2" key="1">
    <citation type="submission" date="2022-11" db="UniProtKB">
        <authorList>
            <consortium name="WormBaseParasite"/>
        </authorList>
    </citation>
    <scope>IDENTIFICATION</scope>
</reference>
<organism evidence="1 2">
    <name type="scientific">Ditylenchus dipsaci</name>
    <dbReference type="NCBI Taxonomy" id="166011"/>
    <lineage>
        <taxon>Eukaryota</taxon>
        <taxon>Metazoa</taxon>
        <taxon>Ecdysozoa</taxon>
        <taxon>Nematoda</taxon>
        <taxon>Chromadorea</taxon>
        <taxon>Rhabditida</taxon>
        <taxon>Tylenchina</taxon>
        <taxon>Tylenchomorpha</taxon>
        <taxon>Sphaerularioidea</taxon>
        <taxon>Anguinidae</taxon>
        <taxon>Anguininae</taxon>
        <taxon>Ditylenchus</taxon>
    </lineage>
</organism>
<name>A0A915CZF8_9BILA</name>
<evidence type="ECO:0000313" key="2">
    <source>
        <dbReference type="WBParaSite" id="jg13786"/>
    </source>
</evidence>
<accession>A0A915CZF8</accession>
<protein>
    <submittedName>
        <fullName evidence="2">DDE Tnp4 domain-containing protein</fullName>
    </submittedName>
</protein>
<evidence type="ECO:0000313" key="1">
    <source>
        <dbReference type="Proteomes" id="UP000887574"/>
    </source>
</evidence>
<dbReference type="AlphaFoldDB" id="A0A915CZF8"/>
<sequence>MPIVDANYRVIYADFGSQGHNNDAGIFNSSDFRAELNAKRLNLPLPSSLPASDTVSPYFWIGDGIFPLIPNLMKPIPGHELSRDERHYNYR</sequence>
<keyword evidence="1" id="KW-1185">Reference proteome</keyword>